<dbReference type="InterPro" id="IPR052957">
    <property type="entry name" value="Auxin_embryo_med"/>
</dbReference>
<organism evidence="4 5">
    <name type="scientific">Dioscorea cayennensis subsp. rotundata</name>
    <name type="common">White Guinea yam</name>
    <name type="synonym">Dioscorea rotundata</name>
    <dbReference type="NCBI Taxonomy" id="55577"/>
    <lineage>
        <taxon>Eukaryota</taxon>
        <taxon>Viridiplantae</taxon>
        <taxon>Streptophyta</taxon>
        <taxon>Embryophyta</taxon>
        <taxon>Tracheophyta</taxon>
        <taxon>Spermatophyta</taxon>
        <taxon>Magnoliopsida</taxon>
        <taxon>Liliopsida</taxon>
        <taxon>Dioscoreales</taxon>
        <taxon>Dioscoreaceae</taxon>
        <taxon>Dioscorea</taxon>
    </lineage>
</organism>
<dbReference type="GO" id="GO:0009793">
    <property type="term" value="P:embryo development ending in seed dormancy"/>
    <property type="evidence" value="ECO:0007669"/>
    <property type="project" value="TreeGrafter"/>
</dbReference>
<sequence length="2575" mass="289248">MSSPPIRFRPRGGGGGRGGWSRPPFRPPFASNPNYASSSSNPTQYSPNPGVQNPRAPNPVTIDQVEAAVAKAHRELIAAGEGVSVWKLCQNAALSLQADSWNALGYGFYQVPFLRNLRAIEGKVNVFIHCFVSVRKMTSLHDLDSEICKSEGIEKFDELGLGPLLRYPLVQYYFSVPADAKEVCKITFEQLIGRLSVFVYRYRNKEMKVEEFLDFLVEKHSVKTREELGVRIQSLGLFIKFIKGCRRTESAALSSIRESGLVKAGNERPPETNPEASTSSIFPSDEQDFLVNDDNENDSCNNVEKQKSSSSLHLSIIDDMKLLGMKLAKLDTKNDEKKITRNEDRIEIQSPHIFKVIQTDQEKAGKLILNKKDIETFVASWKEACQKCSVPEVFALMLNLYTSSDKKKRKMQRTFMSYPAVALLNVAVKSIKFDMLDKLYDTINDMESLGHLSGPHADTAAIESSNEAMPVTNDSACIEEAVKSATVEGIIKQISNYFELDHLSPRRGDLLLKHFVLHGCEMWLKSNFSVKEFKSLGYGTFLEFLEKHSPLLHPEVFNLVRNFCSSSTFEVSMIQKQLISMLSQAEKNYGNGIGLTGQCISTILKRQFPSICFQIMSNEPERVFADLTKGQKHFDASSCIHFSASLLESSLNKNSSSHSKNNSSLASQITTEADQLAGPLGSVTSKDAMECLLKAPILSDLRMWSHWDLLFAPSLGPLLEWLLNVGSAKELSCLVASDGRIIRIEESTSFDDFFEAAIEGSSFKTAAKLLSLICDYGGSNNIPLPLLKCYARRAIEVIIHKYVDHEDANSSCRAPGQSNSGEFFFNEAEHGKIPFPGKNENNKVLEDLCRVNQAYSIVSKFILDCVGQLPSEFRSFATDIFISGLQSFTKDAAYIIISECMQINERIMIHEIGLSLGIVEWIKDYQAFGASSSEPMHTETDVWHRQSTYQNFPTDDGKTTSNSIADSGVLDKHNKTFRVVNAAISTSEEKTKKLEVLSSTISENNKIQDANLLIESIRKEEFGLDPDTKNAESILLKKQHARLGRALHCLSQELYSQDSHFLLELVQNADDNSYPALVEPTLVFILQDTGVIVLNNEQGFSDKNIRALCDVGSSTKKGSNGGYIGQKGIGFKSVFRITDAPEIHSNGFHVKFDITEGQIGFILPTIVPPCDLSSFKKHLGNFDNADSHSWNTCIILPFRSELRGGVAMGSIINLFLDLHPSLLLFLHRLQCIVFKNVIDDKLYIMKREILGDGLITVTHGKDKMNWLVVSQNLPASHIRPDVQTTMISLAFTLQESDSGNYKAYLDQQPVFAFLPLRKYGMKFILQGDFVLPSSREEVDGDSAWNQWLMSEFPNLFINAERSFCALPCFQECPGKGVTAYMGFVPLVGEVQGFFSHLPRMIISKLRLSNCLLLEGPGEEWVPPFKVVRGWDEQARNFLTDNLLKQNLGLGYLSQEIILPDPLAKALGVQEYGPRLLIDILSSICHVNANIRSLGIEWISKWLNAFNNSLSALSTTYLTSTHVEAESDLFAMIRDLPFIPLSDGSYGSVAEGPIWLPCDASSFKFEAEDGLHHFSDLYSKLRTVTPHLFSSNTGTFSGDETGVDDLIRILTKIGVQKLSAHDVITNLILPSVCNEKLTDSDVNLIVEYLSFIMIHLQSACSSCHTERAEIISMLQKKPILLTSHGFKSPFEEPVHFGKEYGNFVNINRLLGSTEIKWIEVDSIYLKYHSTHQLSFRISKWREFLLELGVTDFVKVNLVEKNVADILCTDVTSLPCFADQSGTRLFVKDWESPELVQILSALSIDEYIDKCKYLMEILDIMWDENFCTKVETDCVFLDGQKKLLQSSFLNCIRNTKWAACSLDDKLHYPKDLFYDCESVRSILGAVAPYAVPKVTSKKLLEDIGLKVQITLDDSLRVIQSLKNSDPPLASVSQMSKLYTFIWDEVVATKGKIEDIRSSLLVFIPSVLNSRHLDVVPGLFMTLDEVHWHDPTGCIDLLMKKKRKNISKSEVKHSSCVTLATFYPGLHDFFVLDCGVLESPSFGRYLQILLQLSSSVLPSEDVAHKVFQVFVRWADDFKSGLVKHEEIVDLKDALLKPEIAILPTLKEKWVSLHPSFGLVCWSGDEELVEQYGHLDDVFLIYFGELDSAEKEMLEGKVATLMQHIGIPSLSEVVCREAITYGKADNTEKASLVKWILPYAQRYLYKKHPDVYSHLKEKGLENISQLQVIVVEKLFYKNSLKGHHSAKNRRFESSSLLQGNILYATDTTDAHSVFLELSRLFFNGITDLHIANFLHMITTMFEMGSSNQQIESFIISNQKVPEIPDGEPIWSLSSSFQVGEDEISVPLYVPPMISRQWYPSNARNQNIQPCWPPPNWQTTAPNVNVALDNCPREAPAEISDKLPVTTTASNFPEPELFKATEQQNIPEDSIAEQTITETETERLFWEIQGMDQAWETGRQGEFVAYKYFTEKLGSTAVKWVNQDMETGLPYDLIIDEEPKSTYIEVKTTKSTSKDWFLISTNEWHCACEKGDSFRVAWVNLANPSKPKILIFKNPSKLCQQNVLQLAILVPSNNMKNSDI</sequence>
<dbReference type="GO" id="GO:0010305">
    <property type="term" value="P:leaf vascular tissue pattern formation"/>
    <property type="evidence" value="ECO:0007669"/>
    <property type="project" value="TreeGrafter"/>
</dbReference>
<evidence type="ECO:0000256" key="1">
    <source>
        <dbReference type="SAM" id="MobiDB-lite"/>
    </source>
</evidence>
<name>A0AB40CTF5_DIOCR</name>
<dbReference type="NCBIfam" id="NF047352">
    <property type="entry name" value="P_loop_sacsin"/>
    <property type="match status" value="1"/>
</dbReference>
<feature type="region of interest" description="Disordered" evidence="1">
    <location>
        <begin position="1"/>
        <end position="58"/>
    </location>
</feature>
<evidence type="ECO:0000259" key="3">
    <source>
        <dbReference type="Pfam" id="PF25794"/>
    </source>
</evidence>
<feature type="compositionally biased region" description="Low complexity" evidence="1">
    <location>
        <begin position="20"/>
        <end position="42"/>
    </location>
</feature>
<feature type="domain" description="Protein NO VEIN C-terminal" evidence="2">
    <location>
        <begin position="2456"/>
        <end position="2544"/>
    </location>
</feature>
<reference evidence="5" key="1">
    <citation type="submission" date="2025-08" db="UniProtKB">
        <authorList>
            <consortium name="RefSeq"/>
        </authorList>
    </citation>
    <scope>IDENTIFICATION</scope>
</reference>
<dbReference type="SUPFAM" id="SSF55874">
    <property type="entry name" value="ATPase domain of HSP90 chaperone/DNA topoisomerase II/histidine kinase"/>
    <property type="match status" value="1"/>
</dbReference>
<gene>
    <name evidence="5" type="primary">LOC120280575</name>
</gene>
<dbReference type="InterPro" id="IPR058210">
    <property type="entry name" value="SACS/Nov_dom"/>
</dbReference>
<evidence type="ECO:0000313" key="5">
    <source>
        <dbReference type="RefSeq" id="XP_039143381.1"/>
    </source>
</evidence>
<protein>
    <submittedName>
        <fullName evidence="5">Protein NO VEIN-like</fullName>
    </submittedName>
</protein>
<dbReference type="InterPro" id="IPR024975">
    <property type="entry name" value="NOV_C"/>
</dbReference>
<dbReference type="GO" id="GO:0048364">
    <property type="term" value="P:root development"/>
    <property type="evidence" value="ECO:0007669"/>
    <property type="project" value="TreeGrafter"/>
</dbReference>
<evidence type="ECO:0000259" key="2">
    <source>
        <dbReference type="Pfam" id="PF13020"/>
    </source>
</evidence>
<proteinExistence type="predicted"/>
<dbReference type="Pfam" id="PF25794">
    <property type="entry name" value="SACS"/>
    <property type="match status" value="1"/>
</dbReference>
<dbReference type="GO" id="GO:0005634">
    <property type="term" value="C:nucleus"/>
    <property type="evidence" value="ECO:0007669"/>
    <property type="project" value="TreeGrafter"/>
</dbReference>
<dbReference type="GeneID" id="120280575"/>
<dbReference type="Gene3D" id="3.30.565.10">
    <property type="entry name" value="Histidine kinase-like ATPase, C-terminal domain"/>
    <property type="match status" value="1"/>
</dbReference>
<dbReference type="PANTHER" id="PTHR32387:SF0">
    <property type="entry name" value="PROTEIN NO VEIN"/>
    <property type="match status" value="1"/>
</dbReference>
<accession>A0AB40CTF5</accession>
<evidence type="ECO:0000313" key="4">
    <source>
        <dbReference type="Proteomes" id="UP001515500"/>
    </source>
</evidence>
<dbReference type="Proteomes" id="UP001515500">
    <property type="component" value="Chromosome 17"/>
</dbReference>
<dbReference type="RefSeq" id="XP_039143381.1">
    <property type="nucleotide sequence ID" value="XM_039287447.1"/>
</dbReference>
<dbReference type="InterPro" id="IPR036890">
    <property type="entry name" value="HATPase_C_sf"/>
</dbReference>
<dbReference type="PANTHER" id="PTHR32387">
    <property type="entry name" value="WU:FJ29H11"/>
    <property type="match status" value="1"/>
</dbReference>
<keyword evidence="4" id="KW-1185">Reference proteome</keyword>
<feature type="domain" description="Sacsin/Nov" evidence="3">
    <location>
        <begin position="1092"/>
        <end position="1153"/>
    </location>
</feature>
<dbReference type="Pfam" id="PF13020">
    <property type="entry name" value="NOV_C"/>
    <property type="match status" value="1"/>
</dbReference>
<feature type="region of interest" description="Disordered" evidence="1">
    <location>
        <begin position="261"/>
        <end position="282"/>
    </location>
</feature>